<evidence type="ECO:0000256" key="6">
    <source>
        <dbReference type="ARBA" id="ARBA00023136"/>
    </source>
</evidence>
<dbReference type="GO" id="GO:0005886">
    <property type="term" value="C:plasma membrane"/>
    <property type="evidence" value="ECO:0007669"/>
    <property type="project" value="UniProtKB-SubCell"/>
</dbReference>
<name>A0A2U2AMD4_9GAMM</name>
<comment type="caution">
    <text evidence="8">The sequence shown here is derived from an EMBL/GenBank/DDBJ whole genome shotgun (WGS) entry which is preliminary data.</text>
</comment>
<feature type="transmembrane region" description="Helical" evidence="7">
    <location>
        <begin position="321"/>
        <end position="343"/>
    </location>
</feature>
<proteinExistence type="predicted"/>
<evidence type="ECO:0000313" key="8">
    <source>
        <dbReference type="EMBL" id="PWD84296.1"/>
    </source>
</evidence>
<gene>
    <name evidence="8" type="ORF">DC082_01780</name>
</gene>
<keyword evidence="3" id="KW-1003">Cell membrane</keyword>
<feature type="transmembrane region" description="Helical" evidence="7">
    <location>
        <begin position="69"/>
        <end position="89"/>
    </location>
</feature>
<evidence type="ECO:0000256" key="1">
    <source>
        <dbReference type="ARBA" id="ARBA00004651"/>
    </source>
</evidence>
<feature type="transmembrane region" description="Helical" evidence="7">
    <location>
        <begin position="363"/>
        <end position="383"/>
    </location>
</feature>
<evidence type="ECO:0000256" key="7">
    <source>
        <dbReference type="SAM" id="Phobius"/>
    </source>
</evidence>
<feature type="transmembrane region" description="Helical" evidence="7">
    <location>
        <begin position="235"/>
        <end position="254"/>
    </location>
</feature>
<evidence type="ECO:0000256" key="3">
    <source>
        <dbReference type="ARBA" id="ARBA00022475"/>
    </source>
</evidence>
<dbReference type="RefSeq" id="WP_109235496.1">
    <property type="nucleotide sequence ID" value="NZ_BMXZ01000001.1"/>
</dbReference>
<dbReference type="AlphaFoldDB" id="A0A2U2AMD4"/>
<dbReference type="PANTHER" id="PTHR43266:SF2">
    <property type="entry name" value="MAJOR FACILITATOR SUPERFAMILY (MFS) PROFILE DOMAIN-CONTAINING PROTEIN"/>
    <property type="match status" value="1"/>
</dbReference>
<dbReference type="Gene3D" id="1.20.1250.20">
    <property type="entry name" value="MFS general substrate transporter like domains"/>
    <property type="match status" value="1"/>
</dbReference>
<keyword evidence="9" id="KW-1185">Reference proteome</keyword>
<evidence type="ECO:0000313" key="9">
    <source>
        <dbReference type="Proteomes" id="UP000244948"/>
    </source>
</evidence>
<organism evidence="8 9">
    <name type="scientific">Ignatzschineria indica</name>
    <dbReference type="NCBI Taxonomy" id="472583"/>
    <lineage>
        <taxon>Bacteria</taxon>
        <taxon>Pseudomonadati</taxon>
        <taxon>Pseudomonadota</taxon>
        <taxon>Gammaproteobacteria</taxon>
        <taxon>Cardiobacteriales</taxon>
        <taxon>Ignatzschineriaceae</taxon>
        <taxon>Ignatzschineria</taxon>
    </lineage>
</organism>
<feature type="transmembrane region" description="Helical" evidence="7">
    <location>
        <begin position="154"/>
        <end position="174"/>
    </location>
</feature>
<accession>A0A2U2AMD4</accession>
<dbReference type="NCBIfam" id="NF008397">
    <property type="entry name" value="PRK11195.1"/>
    <property type="match status" value="1"/>
</dbReference>
<reference evidence="8 9" key="1">
    <citation type="journal article" date="2018" name="Genome Announc.">
        <title>Ignatzschineria cameli sp. nov., isolated from necrotic foot tissue of dromedaries (Camelus dromedarius) and associated maggots (Wohlfahrtia species) in Dubai.</title>
        <authorList>
            <person name="Tsang C.C."/>
            <person name="Tang J.Y."/>
            <person name="Fong J.Y."/>
            <person name="Kinne J."/>
            <person name="Lee H.H."/>
            <person name="Joseph M."/>
            <person name="Jose S."/>
            <person name="Schuster R.K."/>
            <person name="Tang Y."/>
            <person name="Sivakumar S."/>
            <person name="Chen J.H."/>
            <person name="Teng J.L."/>
            <person name="Lau S.K."/>
            <person name="Wernery U."/>
            <person name="Woo P.C."/>
        </authorList>
    </citation>
    <scope>NUCLEOTIDE SEQUENCE [LARGE SCALE GENOMIC DNA]</scope>
    <source>
        <strain evidence="8 9">KCTC 22643</strain>
    </source>
</reference>
<feature type="transmembrane region" description="Helical" evidence="7">
    <location>
        <begin position="269"/>
        <end position="289"/>
    </location>
</feature>
<dbReference type="InterPro" id="IPR036259">
    <property type="entry name" value="MFS_trans_sf"/>
</dbReference>
<keyword evidence="5 7" id="KW-1133">Transmembrane helix</keyword>
<comment type="subcellular location">
    <subcellularLocation>
        <location evidence="1">Cell membrane</location>
        <topology evidence="1">Multi-pass membrane protein</topology>
    </subcellularLocation>
</comment>
<dbReference type="InterPro" id="IPR011701">
    <property type="entry name" value="MFS"/>
</dbReference>
<dbReference type="GO" id="GO:0022857">
    <property type="term" value="F:transmembrane transporter activity"/>
    <property type="evidence" value="ECO:0007669"/>
    <property type="project" value="InterPro"/>
</dbReference>
<dbReference type="SUPFAM" id="SSF103473">
    <property type="entry name" value="MFS general substrate transporter"/>
    <property type="match status" value="1"/>
</dbReference>
<feature type="transmembrane region" description="Helical" evidence="7">
    <location>
        <begin position="296"/>
        <end position="315"/>
    </location>
</feature>
<keyword evidence="6 7" id="KW-0472">Membrane</keyword>
<feature type="transmembrane region" description="Helical" evidence="7">
    <location>
        <begin position="38"/>
        <end position="57"/>
    </location>
</feature>
<feature type="transmembrane region" description="Helical" evidence="7">
    <location>
        <begin position="389"/>
        <end position="407"/>
    </location>
</feature>
<evidence type="ECO:0000256" key="4">
    <source>
        <dbReference type="ARBA" id="ARBA00022692"/>
    </source>
</evidence>
<dbReference type="Pfam" id="PF07690">
    <property type="entry name" value="MFS_1"/>
    <property type="match status" value="1"/>
</dbReference>
<evidence type="ECO:0000256" key="2">
    <source>
        <dbReference type="ARBA" id="ARBA00022448"/>
    </source>
</evidence>
<feature type="transmembrane region" description="Helical" evidence="7">
    <location>
        <begin position="180"/>
        <end position="205"/>
    </location>
</feature>
<dbReference type="EMBL" id="QEWR01000002">
    <property type="protein sequence ID" value="PWD84296.1"/>
    <property type="molecule type" value="Genomic_DNA"/>
</dbReference>
<protein>
    <submittedName>
        <fullName evidence="8">Lysophospholipid transporter LplT</fullName>
    </submittedName>
</protein>
<feature type="transmembrane region" description="Helical" evidence="7">
    <location>
        <begin position="109"/>
        <end position="133"/>
    </location>
</feature>
<dbReference type="PANTHER" id="PTHR43266">
    <property type="entry name" value="MACROLIDE-EFFLUX PROTEIN"/>
    <property type="match status" value="1"/>
</dbReference>
<keyword evidence="4 7" id="KW-0812">Transmembrane</keyword>
<dbReference type="Proteomes" id="UP000244948">
    <property type="component" value="Unassembled WGS sequence"/>
</dbReference>
<sequence>MINGINRINKLRVKNGKNLLSIDRERLFNRGIITTANAQFFSAFADNALFFALLELLQSSHYGRESSYILQGSFLLFYIALAPLVGFLADNIAKSKILLWGNGLKIVGVLLLFIDASPFLSYAFVGLGAAIYSPAKFGILSEFVTEKLLIKANGLIEGSTIVAILSGAALGGFLAEGNPLYAILLTLVAYLLATLFNFLIPTIVVEKRAPFKPRVIWHLFTTTLKTLFQDHRARFAIMGTSLFWAGVATLKLLLNDWVRERLGAGTEVVAQLSVIVGIGVIAGTLFAALFIRSGNLFISLFSGILMAGLIFLFLLQESYYLTIFILLLIGACGGAFLIPLNALLQTRGSLFKSVGSAIAIQNLCENSVMLLMIGLFGALASFSLISIQWLMALFALLFLLSVIMLFVEARRYRIFARQ</sequence>
<keyword evidence="2" id="KW-0813">Transport</keyword>
<evidence type="ECO:0000256" key="5">
    <source>
        <dbReference type="ARBA" id="ARBA00022989"/>
    </source>
</evidence>